<name>A0AAV0BMS3_PHAPC</name>
<dbReference type="PANTHER" id="PTHR33979:SF2">
    <property type="entry name" value="PEPTIDASE M50B-LIKE-DOMAIN-CONTAINING PROTEIN"/>
    <property type="match status" value="1"/>
</dbReference>
<dbReference type="AlphaFoldDB" id="A0AAV0BMS3"/>
<reference evidence="3" key="1">
    <citation type="submission" date="2022-06" db="EMBL/GenBank/DDBJ databases">
        <authorList>
            <consortium name="SYNGENTA / RWTH Aachen University"/>
        </authorList>
    </citation>
    <scope>NUCLEOTIDE SEQUENCE</scope>
</reference>
<keyword evidence="2" id="KW-0472">Membrane</keyword>
<evidence type="ECO:0000256" key="2">
    <source>
        <dbReference type="SAM" id="Phobius"/>
    </source>
</evidence>
<evidence type="ECO:0000313" key="3">
    <source>
        <dbReference type="EMBL" id="CAH7686872.1"/>
    </source>
</evidence>
<feature type="compositionally biased region" description="Pro residues" evidence="1">
    <location>
        <begin position="104"/>
        <end position="115"/>
    </location>
</feature>
<sequence length="552" mass="60798">MRLWDFLSTFSNHRLRLDPVDQAKVHCSPIKETPTQPWRRSPPPPPPSSTSTSSSSSSSSSPSVNRAQEILLCFLVLFSLIVNHSSAQHHHQLYQNPKELSPTPADPPPPPPPTPVNHGAKHSIPVQTNTLSNPFAPYLDSNYGLGSKKAHYPIPTSLNILPVKELQYHPHQHVLNKRWSNYATITVFVNTVTVNPGALQVVTVTYNGDQPQPPPNPGTVYVTVGQVTQTVNQPGVVVVGPQQTSTQTVFINGQPAGPMTIRSTSTVVIGGPQATTAPSADHDYNKDPGLPGDRPCAPGEMHERYPGTLSPTNPTQTSTLFAIGVFFIFILVSWNLFFIRQLIYPIKLLVVSWHEFGHVVACACCGARLDSVTIDPNEGGATRMEAPVYPVAGLPAGYISSCLFGGVMLFCGFNTLASKVASFIIGMSLIVVFWWASGMLTRLLTLCALGLMIGFWFIDHAGVLRYFVLFVGVMSCWYVIYDVMDDFVFRKLNPCCPVLFEERFPMVRAGFWALLWTFISAINFTAWILLGLAVWRQTPRGMYCQSQEFLPT</sequence>
<protein>
    <submittedName>
        <fullName evidence="3">Peptidase M50B-like-domain-containing protein</fullName>
    </submittedName>
</protein>
<gene>
    <name evidence="3" type="ORF">PPACK8108_LOCUS21579</name>
</gene>
<dbReference type="InterPro" id="IPR049500">
    <property type="entry name" value="Peptidase_M50B-like"/>
</dbReference>
<keyword evidence="2" id="KW-0812">Transmembrane</keyword>
<feature type="transmembrane region" description="Helical" evidence="2">
    <location>
        <begin position="389"/>
        <end position="413"/>
    </location>
</feature>
<feature type="transmembrane region" description="Helical" evidence="2">
    <location>
        <begin position="463"/>
        <end position="481"/>
    </location>
</feature>
<feature type="transmembrane region" description="Helical" evidence="2">
    <location>
        <begin position="509"/>
        <end position="535"/>
    </location>
</feature>
<keyword evidence="2" id="KW-1133">Transmembrane helix</keyword>
<dbReference type="PANTHER" id="PTHR33979">
    <property type="entry name" value="OS02G0221600 PROTEIN"/>
    <property type="match status" value="1"/>
</dbReference>
<evidence type="ECO:0000313" key="4">
    <source>
        <dbReference type="Proteomes" id="UP001153365"/>
    </source>
</evidence>
<accession>A0AAV0BMS3</accession>
<dbReference type="Proteomes" id="UP001153365">
    <property type="component" value="Unassembled WGS sequence"/>
</dbReference>
<evidence type="ECO:0000256" key="1">
    <source>
        <dbReference type="SAM" id="MobiDB-lite"/>
    </source>
</evidence>
<feature type="region of interest" description="Disordered" evidence="1">
    <location>
        <begin position="29"/>
        <end position="62"/>
    </location>
</feature>
<organism evidence="3 4">
    <name type="scientific">Phakopsora pachyrhizi</name>
    <name type="common">Asian soybean rust disease fungus</name>
    <dbReference type="NCBI Taxonomy" id="170000"/>
    <lineage>
        <taxon>Eukaryota</taxon>
        <taxon>Fungi</taxon>
        <taxon>Dikarya</taxon>
        <taxon>Basidiomycota</taxon>
        <taxon>Pucciniomycotina</taxon>
        <taxon>Pucciniomycetes</taxon>
        <taxon>Pucciniales</taxon>
        <taxon>Phakopsoraceae</taxon>
        <taxon>Phakopsora</taxon>
    </lineage>
</organism>
<feature type="region of interest" description="Disordered" evidence="1">
    <location>
        <begin position="97"/>
        <end position="129"/>
    </location>
</feature>
<dbReference type="Pfam" id="PF13398">
    <property type="entry name" value="Peptidase_M50B"/>
    <property type="match status" value="1"/>
</dbReference>
<keyword evidence="4" id="KW-1185">Reference proteome</keyword>
<comment type="caution">
    <text evidence="3">The sequence shown here is derived from an EMBL/GenBank/DDBJ whole genome shotgun (WGS) entry which is preliminary data.</text>
</comment>
<proteinExistence type="predicted"/>
<feature type="compositionally biased region" description="Low complexity" evidence="1">
    <location>
        <begin position="49"/>
        <end position="62"/>
    </location>
</feature>
<feature type="transmembrane region" description="Helical" evidence="2">
    <location>
        <begin position="320"/>
        <end position="339"/>
    </location>
</feature>
<feature type="transmembrane region" description="Helical" evidence="2">
    <location>
        <begin position="442"/>
        <end position="458"/>
    </location>
</feature>
<dbReference type="EMBL" id="CALTRL010005821">
    <property type="protein sequence ID" value="CAH7686872.1"/>
    <property type="molecule type" value="Genomic_DNA"/>
</dbReference>